<evidence type="ECO:0000313" key="1">
    <source>
        <dbReference type="EMBL" id="GAU26742.1"/>
    </source>
</evidence>
<dbReference type="Proteomes" id="UP000242715">
    <property type="component" value="Unassembled WGS sequence"/>
</dbReference>
<proteinExistence type="predicted"/>
<dbReference type="EMBL" id="DF973341">
    <property type="protein sequence ID" value="GAU26742.1"/>
    <property type="molecule type" value="Genomic_DNA"/>
</dbReference>
<evidence type="ECO:0008006" key="3">
    <source>
        <dbReference type="Google" id="ProtNLM"/>
    </source>
</evidence>
<organism evidence="1 2">
    <name type="scientific">Trifolium subterraneum</name>
    <name type="common">Subterranean clover</name>
    <dbReference type="NCBI Taxonomy" id="3900"/>
    <lineage>
        <taxon>Eukaryota</taxon>
        <taxon>Viridiplantae</taxon>
        <taxon>Streptophyta</taxon>
        <taxon>Embryophyta</taxon>
        <taxon>Tracheophyta</taxon>
        <taxon>Spermatophyta</taxon>
        <taxon>Magnoliopsida</taxon>
        <taxon>eudicotyledons</taxon>
        <taxon>Gunneridae</taxon>
        <taxon>Pentapetalae</taxon>
        <taxon>rosids</taxon>
        <taxon>fabids</taxon>
        <taxon>Fabales</taxon>
        <taxon>Fabaceae</taxon>
        <taxon>Papilionoideae</taxon>
        <taxon>50 kb inversion clade</taxon>
        <taxon>NPAAA clade</taxon>
        <taxon>Hologalegina</taxon>
        <taxon>IRL clade</taxon>
        <taxon>Trifolieae</taxon>
        <taxon>Trifolium</taxon>
    </lineage>
</organism>
<dbReference type="PANTHER" id="PTHR42851">
    <property type="entry name" value="ALDOLASE-RELATED"/>
    <property type="match status" value="1"/>
</dbReference>
<dbReference type="OrthoDB" id="1424175at2759"/>
<protein>
    <recommendedName>
        <fullName evidence="3">RRM domain-containing protein</fullName>
    </recommendedName>
</protein>
<evidence type="ECO:0000313" key="2">
    <source>
        <dbReference type="Proteomes" id="UP000242715"/>
    </source>
</evidence>
<reference evidence="2" key="1">
    <citation type="journal article" date="2017" name="Front. Plant Sci.">
        <title>Climate Clever Clovers: New Paradigm to Reduce the Environmental Footprint of Ruminants by Breeding Low Methanogenic Forages Utilizing Haplotype Variation.</title>
        <authorList>
            <person name="Kaur P."/>
            <person name="Appels R."/>
            <person name="Bayer P.E."/>
            <person name="Keeble-Gagnere G."/>
            <person name="Wang J."/>
            <person name="Hirakawa H."/>
            <person name="Shirasawa K."/>
            <person name="Vercoe P."/>
            <person name="Stefanova K."/>
            <person name="Durmic Z."/>
            <person name="Nichols P."/>
            <person name="Revell C."/>
            <person name="Isobe S.N."/>
            <person name="Edwards D."/>
            <person name="Erskine W."/>
        </authorList>
    </citation>
    <scope>NUCLEOTIDE SEQUENCE [LARGE SCALE GENOMIC DNA]</scope>
    <source>
        <strain evidence="2">cv. Daliak</strain>
    </source>
</reference>
<sequence>MSQPMESLTAIEISPELELMHQDTAEKHVEHVYESSPTALTLKFTNLDLISSTTFLNNIFVRFGPLIESKTELLEKTKRAKIVFQRRCDAEDAFSSIGLNRIFKDSLQSFRLKILPTTPKKGTGKRGRKRKNQTSFGQDVVANCCSMH</sequence>
<dbReference type="PANTHER" id="PTHR42851:SF19">
    <property type="entry name" value="PWWP DOMAIN-CONTAINING PROTEIN 2-RELATED"/>
    <property type="match status" value="1"/>
</dbReference>
<dbReference type="AlphaFoldDB" id="A0A2Z6MNC0"/>
<keyword evidence="2" id="KW-1185">Reference proteome</keyword>
<gene>
    <name evidence="1" type="ORF">TSUD_317400</name>
</gene>
<accession>A0A2Z6MNC0</accession>
<name>A0A2Z6MNC0_TRISU</name>
<dbReference type="InterPro" id="IPR053063">
    <property type="entry name" value="PWWP_domain_containing_PDP"/>
</dbReference>